<dbReference type="AlphaFoldDB" id="J3P586"/>
<reference evidence="4" key="1">
    <citation type="submission" date="2010-07" db="EMBL/GenBank/DDBJ databases">
        <title>The genome sequence of Gaeumannomyces graminis var. tritici strain R3-111a-1.</title>
        <authorList>
            <consortium name="The Broad Institute Genome Sequencing Platform"/>
            <person name="Ma L.-J."/>
            <person name="Dead R."/>
            <person name="Young S."/>
            <person name="Zeng Q."/>
            <person name="Koehrsen M."/>
            <person name="Alvarado L."/>
            <person name="Berlin A."/>
            <person name="Chapman S.B."/>
            <person name="Chen Z."/>
            <person name="Freedman E."/>
            <person name="Gellesch M."/>
            <person name="Goldberg J."/>
            <person name="Griggs A."/>
            <person name="Gujja S."/>
            <person name="Heilman E.R."/>
            <person name="Heiman D."/>
            <person name="Hepburn T."/>
            <person name="Howarth C."/>
            <person name="Jen D."/>
            <person name="Larson L."/>
            <person name="Mehta T."/>
            <person name="Neiman D."/>
            <person name="Pearson M."/>
            <person name="Roberts A."/>
            <person name="Saif S."/>
            <person name="Shea T."/>
            <person name="Shenoy N."/>
            <person name="Sisk P."/>
            <person name="Stolte C."/>
            <person name="Sykes S."/>
            <person name="Walk T."/>
            <person name="White J."/>
            <person name="Yandava C."/>
            <person name="Haas B."/>
            <person name="Nusbaum C."/>
            <person name="Birren B."/>
        </authorList>
    </citation>
    <scope>NUCLEOTIDE SEQUENCE [LARGE SCALE GENOMIC DNA]</scope>
    <source>
        <strain evidence="4">R3-111a-1</strain>
    </source>
</reference>
<sequence>MPKRNARKKHHCPKCQKTNKSASRRDHCPKHQWSCADGHDEFVQLKTEPCRMCQRKYNG</sequence>
<dbReference type="GeneID" id="20349133"/>
<dbReference type="Proteomes" id="UP000006039">
    <property type="component" value="Unassembled WGS sequence"/>
</dbReference>
<protein>
    <submittedName>
        <fullName evidence="2 3">Uncharacterized protein</fullName>
    </submittedName>
</protein>
<dbReference type="HOGENOM" id="CLU_2960909_0_0_1"/>
<reference evidence="2" key="3">
    <citation type="submission" date="2010-09" db="EMBL/GenBank/DDBJ databases">
        <title>Annotation of Gaeumannomyces graminis var. tritici R3-111a-1.</title>
        <authorList>
            <consortium name="The Broad Institute Genome Sequencing Platform"/>
            <person name="Ma L.-J."/>
            <person name="Dead R."/>
            <person name="Young S.K."/>
            <person name="Zeng Q."/>
            <person name="Gargeya S."/>
            <person name="Fitzgerald M."/>
            <person name="Haas B."/>
            <person name="Abouelleil A."/>
            <person name="Alvarado L."/>
            <person name="Arachchi H.M."/>
            <person name="Berlin A."/>
            <person name="Brown A."/>
            <person name="Chapman S.B."/>
            <person name="Chen Z."/>
            <person name="Dunbar C."/>
            <person name="Freedman E."/>
            <person name="Gearin G."/>
            <person name="Gellesch M."/>
            <person name="Goldberg J."/>
            <person name="Griggs A."/>
            <person name="Gujja S."/>
            <person name="Heiman D."/>
            <person name="Howarth C."/>
            <person name="Larson L."/>
            <person name="Lui A."/>
            <person name="MacDonald P.J.P."/>
            <person name="Mehta T."/>
            <person name="Montmayeur A."/>
            <person name="Murphy C."/>
            <person name="Neiman D."/>
            <person name="Pearson M."/>
            <person name="Priest M."/>
            <person name="Roberts A."/>
            <person name="Saif S."/>
            <person name="Shea T."/>
            <person name="Shenoy N."/>
            <person name="Sisk P."/>
            <person name="Stolte C."/>
            <person name="Sykes S."/>
            <person name="Yandava C."/>
            <person name="Wortman J."/>
            <person name="Nusbaum C."/>
            <person name="Birren B."/>
        </authorList>
    </citation>
    <scope>NUCLEOTIDE SEQUENCE</scope>
    <source>
        <strain evidence="2">R3-111a-1</strain>
    </source>
</reference>
<evidence type="ECO:0000313" key="3">
    <source>
        <dbReference type="EnsemblFungi" id="EJT74837"/>
    </source>
</evidence>
<reference evidence="3" key="5">
    <citation type="submission" date="2018-04" db="UniProtKB">
        <authorList>
            <consortium name="EnsemblFungi"/>
        </authorList>
    </citation>
    <scope>IDENTIFICATION</scope>
    <source>
        <strain evidence="3">R3-111a-1</strain>
    </source>
</reference>
<gene>
    <name evidence="3" type="primary">20349133</name>
    <name evidence="2" type="ORF">GGTG_08675</name>
</gene>
<evidence type="ECO:0000313" key="4">
    <source>
        <dbReference type="Proteomes" id="UP000006039"/>
    </source>
</evidence>
<dbReference type="RefSeq" id="XP_009224781.1">
    <property type="nucleotide sequence ID" value="XM_009226517.1"/>
</dbReference>
<proteinExistence type="predicted"/>
<name>J3P586_GAET3</name>
<keyword evidence="4" id="KW-1185">Reference proteome</keyword>
<feature type="compositionally biased region" description="Basic residues" evidence="1">
    <location>
        <begin position="1"/>
        <end position="14"/>
    </location>
</feature>
<dbReference type="VEuPathDB" id="FungiDB:GGTG_08675"/>
<reference evidence="3" key="4">
    <citation type="journal article" date="2015" name="G3 (Bethesda)">
        <title>Genome sequences of three phytopathogenic species of the Magnaporthaceae family of fungi.</title>
        <authorList>
            <person name="Okagaki L.H."/>
            <person name="Nunes C.C."/>
            <person name="Sailsbery J."/>
            <person name="Clay B."/>
            <person name="Brown D."/>
            <person name="John T."/>
            <person name="Oh Y."/>
            <person name="Young N."/>
            <person name="Fitzgerald M."/>
            <person name="Haas B.J."/>
            <person name="Zeng Q."/>
            <person name="Young S."/>
            <person name="Adiconis X."/>
            <person name="Fan L."/>
            <person name="Levin J.Z."/>
            <person name="Mitchell T.K."/>
            <person name="Okubara P.A."/>
            <person name="Farman M.L."/>
            <person name="Kohn L.M."/>
            <person name="Birren B."/>
            <person name="Ma L.-J."/>
            <person name="Dean R.A."/>
        </authorList>
    </citation>
    <scope>NUCLEOTIDE SEQUENCE</scope>
    <source>
        <strain evidence="3">R3-111a-1</strain>
    </source>
</reference>
<organism evidence="2">
    <name type="scientific">Gaeumannomyces tritici (strain R3-111a-1)</name>
    <name type="common">Wheat and barley take-all root rot fungus</name>
    <name type="synonym">Gaeumannomyces graminis var. tritici</name>
    <dbReference type="NCBI Taxonomy" id="644352"/>
    <lineage>
        <taxon>Eukaryota</taxon>
        <taxon>Fungi</taxon>
        <taxon>Dikarya</taxon>
        <taxon>Ascomycota</taxon>
        <taxon>Pezizomycotina</taxon>
        <taxon>Sordariomycetes</taxon>
        <taxon>Sordariomycetidae</taxon>
        <taxon>Magnaporthales</taxon>
        <taxon>Magnaporthaceae</taxon>
        <taxon>Gaeumannomyces</taxon>
    </lineage>
</organism>
<dbReference type="EnsemblFungi" id="EJT74837">
    <property type="protein sequence ID" value="EJT74837"/>
    <property type="gene ID" value="GGTG_08675"/>
</dbReference>
<dbReference type="EMBL" id="GL385398">
    <property type="protein sequence ID" value="EJT74837.1"/>
    <property type="molecule type" value="Genomic_DNA"/>
</dbReference>
<accession>J3P586</accession>
<reference evidence="2" key="2">
    <citation type="submission" date="2010-07" db="EMBL/GenBank/DDBJ databases">
        <authorList>
            <consortium name="The Broad Institute Genome Sequencing Platform"/>
            <consortium name="Broad Institute Genome Sequencing Center for Infectious Disease"/>
            <person name="Ma L.-J."/>
            <person name="Dead R."/>
            <person name="Young S."/>
            <person name="Zeng Q."/>
            <person name="Koehrsen M."/>
            <person name="Alvarado L."/>
            <person name="Berlin A."/>
            <person name="Chapman S.B."/>
            <person name="Chen Z."/>
            <person name="Freedman E."/>
            <person name="Gellesch M."/>
            <person name="Goldberg J."/>
            <person name="Griggs A."/>
            <person name="Gujja S."/>
            <person name="Heilman E.R."/>
            <person name="Heiman D."/>
            <person name="Hepburn T."/>
            <person name="Howarth C."/>
            <person name="Jen D."/>
            <person name="Larson L."/>
            <person name="Mehta T."/>
            <person name="Neiman D."/>
            <person name="Pearson M."/>
            <person name="Roberts A."/>
            <person name="Saif S."/>
            <person name="Shea T."/>
            <person name="Shenoy N."/>
            <person name="Sisk P."/>
            <person name="Stolte C."/>
            <person name="Sykes S."/>
            <person name="Walk T."/>
            <person name="White J."/>
            <person name="Yandava C."/>
            <person name="Haas B."/>
            <person name="Nusbaum C."/>
            <person name="Birren B."/>
        </authorList>
    </citation>
    <scope>NUCLEOTIDE SEQUENCE</scope>
    <source>
        <strain evidence="2">R3-111a-1</strain>
    </source>
</reference>
<feature type="region of interest" description="Disordered" evidence="1">
    <location>
        <begin position="1"/>
        <end position="29"/>
    </location>
</feature>
<evidence type="ECO:0000313" key="2">
    <source>
        <dbReference type="EMBL" id="EJT74837.1"/>
    </source>
</evidence>
<dbReference type="OrthoDB" id="10349206at2759"/>
<evidence type="ECO:0000256" key="1">
    <source>
        <dbReference type="SAM" id="MobiDB-lite"/>
    </source>
</evidence>